<sequence length="245" mass="27773">MVTTCYDVEMARNEQQENHRLANPQFKNFASTNTSALGHPIGVGNSNVGDGHIQSNSVASSLAKFADTKAESSRAVKPDLPPEKRKIRPDEYNVQKARIHANLWQQEIKKHVGESTSIDGDGESGLRGDSVWDPRKSMPEDWESFDPSEGHYHEENPAKEEAMMLEEFQKRRERNRIQIASFVKQHLYGRRRPVDGWKYIIDNFGKDEKGARGEGQTTGNNELEKLALKRESGRLSRKGSLNGRR</sequence>
<evidence type="ECO:0000256" key="1">
    <source>
        <dbReference type="SAM" id="MobiDB-lite"/>
    </source>
</evidence>
<evidence type="ECO:0000313" key="2">
    <source>
        <dbReference type="EMBL" id="KAI5078904.1"/>
    </source>
</evidence>
<feature type="region of interest" description="Disordered" evidence="1">
    <location>
        <begin position="66"/>
        <end position="86"/>
    </location>
</feature>
<comment type="caution">
    <text evidence="2">The sequence shown here is derived from an EMBL/GenBank/DDBJ whole genome shotgun (WGS) entry which is preliminary data.</text>
</comment>
<accession>A0A9D4V3J3</accession>
<dbReference type="InterPro" id="IPR052851">
    <property type="entry name" value="GCD1_mitochondrial"/>
</dbReference>
<dbReference type="Proteomes" id="UP000886520">
    <property type="component" value="Chromosome 6"/>
</dbReference>
<dbReference type="EMBL" id="JABFUD020000006">
    <property type="protein sequence ID" value="KAI5078904.1"/>
    <property type="molecule type" value="Genomic_DNA"/>
</dbReference>
<dbReference type="PANTHER" id="PTHR35476">
    <property type="entry name" value="MUCIN-LIKE PROTEIN"/>
    <property type="match status" value="1"/>
</dbReference>
<evidence type="ECO:0000313" key="3">
    <source>
        <dbReference type="Proteomes" id="UP000886520"/>
    </source>
</evidence>
<protein>
    <submittedName>
        <fullName evidence="2">Uncharacterized protein</fullName>
    </submittedName>
</protein>
<organism evidence="2 3">
    <name type="scientific">Adiantum capillus-veneris</name>
    <name type="common">Maidenhair fern</name>
    <dbReference type="NCBI Taxonomy" id="13818"/>
    <lineage>
        <taxon>Eukaryota</taxon>
        <taxon>Viridiplantae</taxon>
        <taxon>Streptophyta</taxon>
        <taxon>Embryophyta</taxon>
        <taxon>Tracheophyta</taxon>
        <taxon>Polypodiopsida</taxon>
        <taxon>Polypodiidae</taxon>
        <taxon>Polypodiales</taxon>
        <taxon>Pteridineae</taxon>
        <taxon>Pteridaceae</taxon>
        <taxon>Vittarioideae</taxon>
        <taxon>Adiantum</taxon>
    </lineage>
</organism>
<proteinExistence type="predicted"/>
<dbReference type="AlphaFoldDB" id="A0A9D4V3J3"/>
<reference evidence="2" key="1">
    <citation type="submission" date="2021-01" db="EMBL/GenBank/DDBJ databases">
        <title>Adiantum capillus-veneris genome.</title>
        <authorList>
            <person name="Fang Y."/>
            <person name="Liao Q."/>
        </authorList>
    </citation>
    <scope>NUCLEOTIDE SEQUENCE</scope>
    <source>
        <strain evidence="2">H3</strain>
        <tissue evidence="2">Leaf</tissue>
    </source>
</reference>
<feature type="compositionally biased region" description="Basic and acidic residues" evidence="1">
    <location>
        <begin position="222"/>
        <end position="234"/>
    </location>
</feature>
<dbReference type="PANTHER" id="PTHR35476:SF3">
    <property type="entry name" value="SMALL RIBOSOMAL SUBUNIT PROTEIN MS75"/>
    <property type="match status" value="1"/>
</dbReference>
<feature type="region of interest" description="Disordered" evidence="1">
    <location>
        <begin position="114"/>
        <end position="153"/>
    </location>
</feature>
<feature type="region of interest" description="Disordered" evidence="1">
    <location>
        <begin position="205"/>
        <end position="245"/>
    </location>
</feature>
<dbReference type="OrthoDB" id="547043at2759"/>
<name>A0A9D4V3J3_ADICA</name>
<gene>
    <name evidence="2" type="ORF">GOP47_0006575</name>
</gene>
<keyword evidence="3" id="KW-1185">Reference proteome</keyword>
<feature type="compositionally biased region" description="Basic and acidic residues" evidence="1">
    <location>
        <begin position="124"/>
        <end position="139"/>
    </location>
</feature>